<dbReference type="PRINTS" id="PR00080">
    <property type="entry name" value="SDRFAMILY"/>
</dbReference>
<evidence type="ECO:0000256" key="1">
    <source>
        <dbReference type="ARBA" id="ARBA00006484"/>
    </source>
</evidence>
<dbReference type="NCBIfam" id="NF005446">
    <property type="entry name" value="PRK07035.1"/>
    <property type="match status" value="1"/>
</dbReference>
<dbReference type="PRINTS" id="PR00081">
    <property type="entry name" value="GDHRDH"/>
</dbReference>
<dbReference type="eggNOG" id="COG1028">
    <property type="taxonomic scope" value="Bacteria"/>
</dbReference>
<dbReference type="PROSITE" id="PS00061">
    <property type="entry name" value="ADH_SHORT"/>
    <property type="match status" value="1"/>
</dbReference>
<dbReference type="InterPro" id="IPR020904">
    <property type="entry name" value="Sc_DH/Rdtase_CS"/>
</dbReference>
<dbReference type="InterPro" id="IPR036291">
    <property type="entry name" value="NAD(P)-bd_dom_sf"/>
</dbReference>
<dbReference type="CDD" id="cd05233">
    <property type="entry name" value="SDR_c"/>
    <property type="match status" value="1"/>
</dbReference>
<dbReference type="AlphaFoldDB" id="Q0B5E5"/>
<evidence type="ECO:0000313" key="3">
    <source>
        <dbReference type="Proteomes" id="UP000000662"/>
    </source>
</evidence>
<dbReference type="Gene3D" id="3.40.50.720">
    <property type="entry name" value="NAD(P)-binding Rossmann-like Domain"/>
    <property type="match status" value="1"/>
</dbReference>
<organism evidence="2 3">
    <name type="scientific">Burkholderia ambifaria (strain ATCC BAA-244 / DSM 16087 / CCUG 44356 / LMG 19182 / AMMD)</name>
    <name type="common">Burkholderia cepacia (strain AMMD)</name>
    <dbReference type="NCBI Taxonomy" id="339670"/>
    <lineage>
        <taxon>Bacteria</taxon>
        <taxon>Pseudomonadati</taxon>
        <taxon>Pseudomonadota</taxon>
        <taxon>Betaproteobacteria</taxon>
        <taxon>Burkholderiales</taxon>
        <taxon>Burkholderiaceae</taxon>
        <taxon>Burkholderia</taxon>
        <taxon>Burkholderia cepacia complex</taxon>
    </lineage>
</organism>
<dbReference type="NCBIfam" id="NF005559">
    <property type="entry name" value="PRK07231.1"/>
    <property type="match status" value="1"/>
</dbReference>
<comment type="similarity">
    <text evidence="1">Belongs to the short-chain dehydrogenases/reductases (SDR) family.</text>
</comment>
<evidence type="ECO:0000313" key="2">
    <source>
        <dbReference type="EMBL" id="ABI90628.1"/>
    </source>
</evidence>
<sequence>MEEHSNMATNLFDLTGKIALVTGASRGIGEEIAKLLAEQGAHVIVSSRKLDDCQAVADAIVAAGGRAEALACHVGRLEDITATFETIRGKHGRLDILVNNAAANPYFGHILDTDLAAYEKTVDVNIRGYFFMSVEAGKLMKAQGGGAIVNTASVNALQPGDRQGIYSITKAAVVNMTKAFAKECGPFGIRVNALLPGLTKTKFAGALFADKDIYESWMAKIPLRRHAEPREMAGTVLYLVSDAASYTNGECIVVDGGLTI</sequence>
<keyword evidence="3" id="KW-1185">Reference proteome</keyword>
<dbReference type="PANTHER" id="PTHR43943:SF2">
    <property type="entry name" value="DEHYDROGENASE_REDUCTASE 4"/>
    <property type="match status" value="1"/>
</dbReference>
<proteinExistence type="inferred from homology"/>
<name>Q0B5E5_BURCM</name>
<dbReference type="SUPFAM" id="SSF51735">
    <property type="entry name" value="NAD(P)-binding Rossmann-fold domains"/>
    <property type="match status" value="1"/>
</dbReference>
<reference evidence="2" key="1">
    <citation type="submission" date="2006-08" db="EMBL/GenBank/DDBJ databases">
        <title>Complete sequence of Chromosome 2 of Burkholderia cepacia AMMD.</title>
        <authorList>
            <consortium name="US DOE Joint Genome Institute"/>
            <person name="Copeland A."/>
            <person name="Lucas S."/>
            <person name="Lapidus A."/>
            <person name="Barry K."/>
            <person name="Detter J.C."/>
            <person name="Glavina del Rio T."/>
            <person name="Hammon N."/>
            <person name="Israni S."/>
            <person name="Pitluck S."/>
            <person name="Bruce D."/>
            <person name="Chain P."/>
            <person name="Malfatti S."/>
            <person name="Shin M."/>
            <person name="Vergez L."/>
            <person name="Schmutz J."/>
            <person name="Larimer F."/>
            <person name="Land M."/>
            <person name="Hauser L."/>
            <person name="Kyrpides N."/>
            <person name="Kim E."/>
            <person name="Parke J."/>
            <person name="Coenye T."/>
            <person name="Konstantinidis K."/>
            <person name="Ramette A."/>
            <person name="Tiedje J."/>
            <person name="Richardson P."/>
        </authorList>
    </citation>
    <scope>NUCLEOTIDE SEQUENCE</scope>
    <source>
        <strain evidence="2">AMMD</strain>
    </source>
</reference>
<accession>Q0B5E5</accession>
<dbReference type="Pfam" id="PF13561">
    <property type="entry name" value="adh_short_C2"/>
    <property type="match status" value="1"/>
</dbReference>
<dbReference type="FunFam" id="3.40.50.720:FF:000084">
    <property type="entry name" value="Short-chain dehydrogenase reductase"/>
    <property type="match status" value="1"/>
</dbReference>
<dbReference type="InterPro" id="IPR002347">
    <property type="entry name" value="SDR_fam"/>
</dbReference>
<protein>
    <submittedName>
        <fullName evidence="2">Short-chain dehydrogenase/reductase SDR</fullName>
    </submittedName>
</protein>
<dbReference type="KEGG" id="bam:Bamb_5079"/>
<dbReference type="Proteomes" id="UP000000662">
    <property type="component" value="Chromosome 2"/>
</dbReference>
<dbReference type="EMBL" id="CP000441">
    <property type="protein sequence ID" value="ABI90628.1"/>
    <property type="molecule type" value="Genomic_DNA"/>
</dbReference>
<gene>
    <name evidence="2" type="ordered locus">Bamb_5079</name>
</gene>
<dbReference type="PANTHER" id="PTHR43943">
    <property type="entry name" value="DEHYDROGENASE/REDUCTASE (SDR FAMILY) MEMBER 4"/>
    <property type="match status" value="1"/>
</dbReference>